<dbReference type="Pfam" id="PF00497">
    <property type="entry name" value="SBP_bac_3"/>
    <property type="match status" value="1"/>
</dbReference>
<dbReference type="RefSeq" id="WP_136142266.1">
    <property type="nucleotide sequence ID" value="NZ_CP039247.1"/>
</dbReference>
<evidence type="ECO:0000313" key="7">
    <source>
        <dbReference type="EMBL" id="QCB29290.1"/>
    </source>
</evidence>
<dbReference type="SMART" id="SM00062">
    <property type="entry name" value="PBPb"/>
    <property type="match status" value="1"/>
</dbReference>
<dbReference type="Proteomes" id="UP000296352">
    <property type="component" value="Chromosome"/>
</dbReference>
<dbReference type="InterPro" id="IPR001638">
    <property type="entry name" value="Solute-binding_3/MltF_N"/>
</dbReference>
<protein>
    <submittedName>
        <fullName evidence="7">ABC transporter glutamine-binding protein GlnH</fullName>
    </submittedName>
</protein>
<dbReference type="PANTHER" id="PTHR30085:SF6">
    <property type="entry name" value="ABC TRANSPORTER GLUTAMINE-BINDING PROTEIN GLNH"/>
    <property type="match status" value="1"/>
</dbReference>
<dbReference type="SUPFAM" id="SSF53850">
    <property type="entry name" value="Periplasmic binding protein-like II"/>
    <property type="match status" value="1"/>
</dbReference>
<feature type="chain" id="PRO_5020893885" evidence="5">
    <location>
        <begin position="23"/>
        <end position="347"/>
    </location>
</feature>
<sequence precursor="true">MKTPAIATAALAALAVSLSACAPQPRNPNASAPAVINDVNPDKPAEGYVPNAAPAAGPPLPAGSVFEPAGSVEASEILTEDLEGSLRPDDKEPEQRVPPILKRGRIIVGVDQSHNLLSYRDAASGELRGFEVDLAHEIARDIFGDPGKVDFRYIESSDREAALASGAVDIVIRTMTITSARQRQVEFSIPYLTTQTRMLVSKGSEITSVSETAGKTICAADGSTAIDRIRIEAPDADILSTRSWGDCLMALQLHEVDAVVTDDTLLSGMVDQDPYTQIVGESMATETYGVGVRKPDREYDSSGLVRQVNSTLERIRRDGTWARMYNEWFAAYLPSPSLPPIVYREED</sequence>
<comment type="similarity">
    <text evidence="1">Belongs to the bacterial solute-binding protein 3 family.</text>
</comment>
<evidence type="ECO:0000256" key="3">
    <source>
        <dbReference type="ARBA" id="ARBA00022729"/>
    </source>
</evidence>
<dbReference type="CDD" id="cd13690">
    <property type="entry name" value="PBP2_GluB"/>
    <property type="match status" value="1"/>
</dbReference>
<gene>
    <name evidence="7" type="primary">glnH3</name>
    <name evidence="7" type="ORF">CENDO_10180</name>
</gene>
<evidence type="ECO:0000256" key="1">
    <source>
        <dbReference type="ARBA" id="ARBA00010333"/>
    </source>
</evidence>
<dbReference type="InterPro" id="IPR051455">
    <property type="entry name" value="Bact_solute-bind_prot3"/>
</dbReference>
<dbReference type="GO" id="GO:0005576">
    <property type="term" value="C:extracellular region"/>
    <property type="evidence" value="ECO:0007669"/>
    <property type="project" value="TreeGrafter"/>
</dbReference>
<feature type="region of interest" description="Disordered" evidence="4">
    <location>
        <begin position="22"/>
        <end position="54"/>
    </location>
</feature>
<evidence type="ECO:0000256" key="2">
    <source>
        <dbReference type="ARBA" id="ARBA00022448"/>
    </source>
</evidence>
<evidence type="ECO:0000256" key="4">
    <source>
        <dbReference type="SAM" id="MobiDB-lite"/>
    </source>
</evidence>
<dbReference type="GO" id="GO:0006865">
    <property type="term" value="P:amino acid transport"/>
    <property type="evidence" value="ECO:0007669"/>
    <property type="project" value="TreeGrafter"/>
</dbReference>
<evidence type="ECO:0000256" key="5">
    <source>
        <dbReference type="SAM" id="SignalP"/>
    </source>
</evidence>
<feature type="signal peptide" evidence="5">
    <location>
        <begin position="1"/>
        <end position="22"/>
    </location>
</feature>
<dbReference type="PROSITE" id="PS51257">
    <property type="entry name" value="PROKAR_LIPOPROTEIN"/>
    <property type="match status" value="1"/>
</dbReference>
<evidence type="ECO:0000313" key="8">
    <source>
        <dbReference type="Proteomes" id="UP000296352"/>
    </source>
</evidence>
<organism evidence="7 8">
    <name type="scientific">Corynebacterium endometrii</name>
    <dbReference type="NCBI Taxonomy" id="2488819"/>
    <lineage>
        <taxon>Bacteria</taxon>
        <taxon>Bacillati</taxon>
        <taxon>Actinomycetota</taxon>
        <taxon>Actinomycetes</taxon>
        <taxon>Mycobacteriales</taxon>
        <taxon>Corynebacteriaceae</taxon>
        <taxon>Corynebacterium</taxon>
    </lineage>
</organism>
<dbReference type="PANTHER" id="PTHR30085">
    <property type="entry name" value="AMINO ACID ABC TRANSPORTER PERMEASE"/>
    <property type="match status" value="1"/>
</dbReference>
<dbReference type="GO" id="GO:0030288">
    <property type="term" value="C:outer membrane-bounded periplasmic space"/>
    <property type="evidence" value="ECO:0007669"/>
    <property type="project" value="TreeGrafter"/>
</dbReference>
<dbReference type="Gene3D" id="3.40.190.10">
    <property type="entry name" value="Periplasmic binding protein-like II"/>
    <property type="match status" value="2"/>
</dbReference>
<keyword evidence="8" id="KW-1185">Reference proteome</keyword>
<name>A0A4P7QIC4_9CORY</name>
<feature type="domain" description="Solute-binding protein family 3/N-terminal" evidence="6">
    <location>
        <begin position="105"/>
        <end position="332"/>
    </location>
</feature>
<evidence type="ECO:0000259" key="6">
    <source>
        <dbReference type="SMART" id="SM00062"/>
    </source>
</evidence>
<keyword evidence="2" id="KW-0813">Transport</keyword>
<dbReference type="KEGG" id="cee:CENDO_10180"/>
<keyword evidence="3 5" id="KW-0732">Signal</keyword>
<reference evidence="7 8" key="1">
    <citation type="submission" date="2019-04" db="EMBL/GenBank/DDBJ databases">
        <title>Corynebacterium endometrii sp. nov., isolated from the uterus of a cow with endometritis.</title>
        <authorList>
            <person name="Ballas P."/>
            <person name="Ruckert C."/>
            <person name="Wagener K."/>
            <person name="Drillich M."/>
            <person name="Kaempfer P."/>
            <person name="Busse H.-J."/>
            <person name="Ehling-Schulz M."/>
        </authorList>
    </citation>
    <scope>NUCLEOTIDE SEQUENCE [LARGE SCALE GENOMIC DNA]</scope>
    <source>
        <strain evidence="7 8">LMM-1653</strain>
    </source>
</reference>
<dbReference type="OrthoDB" id="9807888at2"/>
<proteinExistence type="inferred from homology"/>
<dbReference type="EMBL" id="CP039247">
    <property type="protein sequence ID" value="QCB29290.1"/>
    <property type="molecule type" value="Genomic_DNA"/>
</dbReference>
<dbReference type="AlphaFoldDB" id="A0A4P7QIC4"/>
<accession>A0A4P7QIC4</accession>